<evidence type="ECO:0000313" key="1">
    <source>
        <dbReference type="EMBL" id="CAI2197744.1"/>
    </source>
</evidence>
<gene>
    <name evidence="1" type="ORF">FWILDA_LOCUS18228</name>
</gene>
<accession>A0A9W4WZI7</accession>
<proteinExistence type="predicted"/>
<reference evidence="1" key="1">
    <citation type="submission" date="2022-08" db="EMBL/GenBank/DDBJ databases">
        <authorList>
            <person name="Kallberg Y."/>
            <person name="Tangrot J."/>
            <person name="Rosling A."/>
        </authorList>
    </citation>
    <scope>NUCLEOTIDE SEQUENCE</scope>
    <source>
        <strain evidence="1">Wild A</strain>
    </source>
</reference>
<dbReference type="EMBL" id="CAMKVN010016992">
    <property type="protein sequence ID" value="CAI2197744.1"/>
    <property type="molecule type" value="Genomic_DNA"/>
</dbReference>
<keyword evidence="2" id="KW-1185">Reference proteome</keyword>
<feature type="non-terminal residue" evidence="1">
    <location>
        <position position="91"/>
    </location>
</feature>
<dbReference type="AlphaFoldDB" id="A0A9W4WZI7"/>
<comment type="caution">
    <text evidence="1">The sequence shown here is derived from an EMBL/GenBank/DDBJ whole genome shotgun (WGS) entry which is preliminary data.</text>
</comment>
<organism evidence="1 2">
    <name type="scientific">Funneliformis geosporum</name>
    <dbReference type="NCBI Taxonomy" id="1117311"/>
    <lineage>
        <taxon>Eukaryota</taxon>
        <taxon>Fungi</taxon>
        <taxon>Fungi incertae sedis</taxon>
        <taxon>Mucoromycota</taxon>
        <taxon>Glomeromycotina</taxon>
        <taxon>Glomeromycetes</taxon>
        <taxon>Glomerales</taxon>
        <taxon>Glomeraceae</taxon>
        <taxon>Funneliformis</taxon>
    </lineage>
</organism>
<protein>
    <submittedName>
        <fullName evidence="1">292_t:CDS:1</fullName>
    </submittedName>
</protein>
<dbReference type="OrthoDB" id="2434490at2759"/>
<name>A0A9W4WZI7_9GLOM</name>
<evidence type="ECO:0000313" key="2">
    <source>
        <dbReference type="Proteomes" id="UP001153678"/>
    </source>
</evidence>
<feature type="non-terminal residue" evidence="1">
    <location>
        <position position="1"/>
    </location>
</feature>
<dbReference type="Proteomes" id="UP001153678">
    <property type="component" value="Unassembled WGS sequence"/>
</dbReference>
<sequence>VVEKIESHDKNLNKIDSIFMNYDISSFKIIEENYHYVNNNNKTLFILFKVSKEKIDLINNADSAVQSYWIHIHNDQIYAPSKFKGFNYKPS</sequence>